<dbReference type="EMBL" id="JBHFEH010000001">
    <property type="protein sequence ID" value="KAL2059341.1"/>
    <property type="molecule type" value="Genomic_DNA"/>
</dbReference>
<proteinExistence type="predicted"/>
<keyword evidence="3" id="KW-1185">Reference proteome</keyword>
<protein>
    <submittedName>
        <fullName evidence="2">Uncharacterized protein</fullName>
    </submittedName>
</protein>
<evidence type="ECO:0000313" key="2">
    <source>
        <dbReference type="EMBL" id="KAL2059341.1"/>
    </source>
</evidence>
<name>A0ABR4BQS3_9LECA</name>
<evidence type="ECO:0000313" key="3">
    <source>
        <dbReference type="Proteomes" id="UP001590951"/>
    </source>
</evidence>
<accession>A0ABR4BQS3</accession>
<reference evidence="2 3" key="1">
    <citation type="submission" date="2024-09" db="EMBL/GenBank/DDBJ databases">
        <title>Rethinking Asexuality: The Enigmatic Case of Functional Sexual Genes in Lepraria (Stereocaulaceae).</title>
        <authorList>
            <person name="Doellman M."/>
            <person name="Sun Y."/>
            <person name="Barcenas-Pena A."/>
            <person name="Lumbsch H.T."/>
            <person name="Grewe F."/>
        </authorList>
    </citation>
    <scope>NUCLEOTIDE SEQUENCE [LARGE SCALE GENOMIC DNA]</scope>
    <source>
        <strain evidence="2 3">Grewe 0041</strain>
    </source>
</reference>
<sequence>MFSSPKWLLNSQITATPGATVDAGISHRTVDFRDLLQQGASLHLTTILPKPGEPTECASHHPVLSGSSTPFSNAIPSSSTRRSLFWRLAKRRMARSDWPRGIALDAE</sequence>
<comment type="caution">
    <text evidence="2">The sequence shown here is derived from an EMBL/GenBank/DDBJ whole genome shotgun (WGS) entry which is preliminary data.</text>
</comment>
<feature type="compositionally biased region" description="Polar residues" evidence="1">
    <location>
        <begin position="65"/>
        <end position="77"/>
    </location>
</feature>
<feature type="region of interest" description="Disordered" evidence="1">
    <location>
        <begin position="56"/>
        <end position="77"/>
    </location>
</feature>
<dbReference type="Proteomes" id="UP001590951">
    <property type="component" value="Unassembled WGS sequence"/>
</dbReference>
<organism evidence="2 3">
    <name type="scientific">Lepraria finkii</name>
    <dbReference type="NCBI Taxonomy" id="1340010"/>
    <lineage>
        <taxon>Eukaryota</taxon>
        <taxon>Fungi</taxon>
        <taxon>Dikarya</taxon>
        <taxon>Ascomycota</taxon>
        <taxon>Pezizomycotina</taxon>
        <taxon>Lecanoromycetes</taxon>
        <taxon>OSLEUM clade</taxon>
        <taxon>Lecanoromycetidae</taxon>
        <taxon>Lecanorales</taxon>
        <taxon>Lecanorineae</taxon>
        <taxon>Stereocaulaceae</taxon>
        <taxon>Lepraria</taxon>
    </lineage>
</organism>
<evidence type="ECO:0000256" key="1">
    <source>
        <dbReference type="SAM" id="MobiDB-lite"/>
    </source>
</evidence>
<gene>
    <name evidence="2" type="ORF">ABVK25_000633</name>
</gene>